<dbReference type="PANTHER" id="PTHR36766">
    <property type="entry name" value="PLANT BROAD-SPECTRUM MILDEW RESISTANCE PROTEIN RPW8"/>
    <property type="match status" value="1"/>
</dbReference>
<dbReference type="AlphaFoldDB" id="A0ABD0U556"/>
<protein>
    <recommendedName>
        <fullName evidence="14">Disease resistance protein RGA3</fullName>
    </recommendedName>
</protein>
<dbReference type="InterPro" id="IPR032675">
    <property type="entry name" value="LRR_dom_sf"/>
</dbReference>
<dbReference type="Pfam" id="PF23559">
    <property type="entry name" value="WHD_DRP"/>
    <property type="match status" value="1"/>
</dbReference>
<keyword evidence="2" id="KW-0433">Leucine-rich repeat</keyword>
<dbReference type="InterPro" id="IPR041118">
    <property type="entry name" value="Rx_N"/>
</dbReference>
<evidence type="ECO:0000259" key="9">
    <source>
        <dbReference type="Pfam" id="PF18052"/>
    </source>
</evidence>
<feature type="domain" description="R13L1/DRL21-like LRR repeat region" evidence="11">
    <location>
        <begin position="733"/>
        <end position="856"/>
    </location>
</feature>
<keyword evidence="4" id="KW-0547">Nucleotide-binding</keyword>
<evidence type="ECO:0000256" key="3">
    <source>
        <dbReference type="ARBA" id="ARBA00022737"/>
    </source>
</evidence>
<dbReference type="PANTHER" id="PTHR36766:SF40">
    <property type="entry name" value="DISEASE RESISTANCE PROTEIN RGA3"/>
    <property type="match status" value="1"/>
</dbReference>
<dbReference type="Gene3D" id="3.40.50.300">
    <property type="entry name" value="P-loop containing nucleotide triphosphate hydrolases"/>
    <property type="match status" value="1"/>
</dbReference>
<dbReference type="Pfam" id="PF00931">
    <property type="entry name" value="NB-ARC"/>
    <property type="match status" value="1"/>
</dbReference>
<feature type="domain" description="Disease resistance protein winged helix" evidence="10">
    <location>
        <begin position="468"/>
        <end position="535"/>
    </location>
</feature>
<name>A0ABD0U556_DENTH</name>
<dbReference type="EMBL" id="JANQDX010000017">
    <property type="protein sequence ID" value="KAL0907383.1"/>
    <property type="molecule type" value="Genomic_DNA"/>
</dbReference>
<dbReference type="FunFam" id="3.40.50.300:FF:001091">
    <property type="entry name" value="Probable disease resistance protein At1g61300"/>
    <property type="match status" value="1"/>
</dbReference>
<dbReference type="InterPro" id="IPR042197">
    <property type="entry name" value="Apaf_helical"/>
</dbReference>
<feature type="region of interest" description="Disordered" evidence="7">
    <location>
        <begin position="189"/>
        <end position="210"/>
    </location>
</feature>
<dbReference type="GO" id="GO:0009626">
    <property type="term" value="P:plant-type hypersensitive response"/>
    <property type="evidence" value="ECO:0007669"/>
    <property type="project" value="UniProtKB-ARBA"/>
</dbReference>
<dbReference type="Proteomes" id="UP001552299">
    <property type="component" value="Unassembled WGS sequence"/>
</dbReference>
<dbReference type="SUPFAM" id="SSF52058">
    <property type="entry name" value="L domain-like"/>
    <property type="match status" value="1"/>
</dbReference>
<dbReference type="SUPFAM" id="SSF52540">
    <property type="entry name" value="P-loop containing nucleoside triphosphate hydrolases"/>
    <property type="match status" value="1"/>
</dbReference>
<dbReference type="InterPro" id="IPR027417">
    <property type="entry name" value="P-loop_NTPase"/>
</dbReference>
<keyword evidence="13" id="KW-1185">Reference proteome</keyword>
<keyword evidence="3" id="KW-0677">Repeat</keyword>
<dbReference type="Gene3D" id="1.10.8.430">
    <property type="entry name" value="Helical domain of apoptotic protease-activating factors"/>
    <property type="match status" value="1"/>
</dbReference>
<comment type="caution">
    <text evidence="12">The sequence shown here is derived from an EMBL/GenBank/DDBJ whole genome shotgun (WGS) entry which is preliminary data.</text>
</comment>
<dbReference type="FunFam" id="1.10.10.10:FF:000322">
    <property type="entry name" value="Probable disease resistance protein At1g63360"/>
    <property type="match status" value="1"/>
</dbReference>
<dbReference type="Pfam" id="PF18052">
    <property type="entry name" value="Rx_N"/>
    <property type="match status" value="1"/>
</dbReference>
<evidence type="ECO:0000256" key="4">
    <source>
        <dbReference type="ARBA" id="ARBA00022741"/>
    </source>
</evidence>
<reference evidence="12 13" key="1">
    <citation type="journal article" date="2024" name="Plant Biotechnol. J.">
        <title>Dendrobium thyrsiflorum genome and its molecular insights into genes involved in important horticultural traits.</title>
        <authorList>
            <person name="Chen B."/>
            <person name="Wang J.Y."/>
            <person name="Zheng P.J."/>
            <person name="Li K.L."/>
            <person name="Liang Y.M."/>
            <person name="Chen X.F."/>
            <person name="Zhang C."/>
            <person name="Zhao X."/>
            <person name="He X."/>
            <person name="Zhang G.Q."/>
            <person name="Liu Z.J."/>
            <person name="Xu Q."/>
        </authorList>
    </citation>
    <scope>NUCLEOTIDE SEQUENCE [LARGE SCALE GENOMIC DNA]</scope>
    <source>
        <strain evidence="12">GZMU011</strain>
    </source>
</reference>
<comment type="similarity">
    <text evidence="1">Belongs to the disease resistance NB-LRR family.</text>
</comment>
<keyword evidence="6" id="KW-0067">ATP-binding</keyword>
<evidence type="ECO:0000313" key="13">
    <source>
        <dbReference type="Proteomes" id="UP001552299"/>
    </source>
</evidence>
<dbReference type="Gene3D" id="1.20.5.4130">
    <property type="match status" value="1"/>
</dbReference>
<dbReference type="InterPro" id="IPR058922">
    <property type="entry name" value="WHD_DRP"/>
</dbReference>
<evidence type="ECO:0000256" key="2">
    <source>
        <dbReference type="ARBA" id="ARBA00022614"/>
    </source>
</evidence>
<dbReference type="Gene3D" id="3.80.10.10">
    <property type="entry name" value="Ribonuclease Inhibitor"/>
    <property type="match status" value="2"/>
</dbReference>
<feature type="region of interest" description="Disordered" evidence="7">
    <location>
        <begin position="1055"/>
        <end position="1075"/>
    </location>
</feature>
<evidence type="ECO:0000256" key="7">
    <source>
        <dbReference type="SAM" id="MobiDB-lite"/>
    </source>
</evidence>
<evidence type="ECO:0000259" key="10">
    <source>
        <dbReference type="Pfam" id="PF23559"/>
    </source>
</evidence>
<evidence type="ECO:0000259" key="8">
    <source>
        <dbReference type="Pfam" id="PF00931"/>
    </source>
</evidence>
<feature type="domain" description="NB-ARC" evidence="8">
    <location>
        <begin position="215"/>
        <end position="384"/>
    </location>
</feature>
<dbReference type="GO" id="GO:0005524">
    <property type="term" value="F:ATP binding"/>
    <property type="evidence" value="ECO:0007669"/>
    <property type="project" value="UniProtKB-KW"/>
</dbReference>
<dbReference type="Pfam" id="PF25019">
    <property type="entry name" value="LRR_R13L1-DRL21"/>
    <property type="match status" value="1"/>
</dbReference>
<feature type="domain" description="Disease resistance N-terminal" evidence="9">
    <location>
        <begin position="49"/>
        <end position="114"/>
    </location>
</feature>
<gene>
    <name evidence="12" type="ORF">M5K25_021790</name>
</gene>
<dbReference type="PRINTS" id="PR00364">
    <property type="entry name" value="DISEASERSIST"/>
</dbReference>
<evidence type="ECO:0000256" key="5">
    <source>
        <dbReference type="ARBA" id="ARBA00022821"/>
    </source>
</evidence>
<evidence type="ECO:0000256" key="1">
    <source>
        <dbReference type="ARBA" id="ARBA00008894"/>
    </source>
</evidence>
<evidence type="ECO:0000256" key="6">
    <source>
        <dbReference type="ARBA" id="ARBA00022840"/>
    </source>
</evidence>
<sequence>MAGTTSSIIFNLLSSLERLSQFMPTFTSLAISSSSSIAQDDVIAAKVDSNQERLMEDLSRLSRMLRRIQAVLHDAEEREINEKTIQLWLNELREVAYDAEDVLEQYDYQVIKTQLEGMIVVAEAEPSLKKKQVDYNDIYCYEVSLPPSNSIKIPISCDMAMRITKIIKKFDEIANDRKSLKLREDDAPRQPHFNDVMKRPPSSSLVPETDVFGREEEKRKIIQLLMSHSEKGNIVIPIVGMGGVGKTTLAQLVYNDPVVCQHFFPKVWVCVSEEFDVLRITKEIVASVFGSSKYNDNNNLNYLQRKLKDALLNKKFLLILDDVWNERADIWDALRAPFSGIRVGKIIITTRSMSVARIMQTVSPLQLECLNEKKSWLLLQRHAFYGWELDQQLDFEQLGRRISKKCGGLPLALKVIGGFLRNEFKEQTWKDVLNNNLWDPKEIILSALRISYNHLPSYLKPCFLYASLFPKDHYFKKLELTKMWIAQGYIQLTGRKRLLEYIAFEYFEDLVRRSLFQLLKYDERFILHDMVHDLAQSITQNEICSSLDFEELKNIPNDIKHIFIEDKKVDQVLPLGNIRTLCINRSYQFSAVVLHQNSCFEIPFSHLSCLRVLKFDAPYFECSSEFIDLIGDLQQLRYLSIYANTIQLLENSLCTLYKLQTLILQSSYINMLPHAMGKLINLRHLMIHSYHTYLVPKSYFGSKNLIYFSFNEARNELFASTYHVRRDGPYSTIRWLKPLTNLQRSLELFGLENVVDHEDAKSANLKSKPYVESLTLIRKHDECARNDKAILEGLRPHTNLKELTIYGYNSSSFPSWFGNHHFSNLTKIRLTNFYSNEECKFLPLSKLLSLTSLKIIHNNAIIRMGQDFCYHNAPPDCLENYSTEAHVGCLSIEYLMNKNLLEWKERPMEKNGDFSSLKYLHIFFCCKLQQISTLSSSLEIIFVQSCERLEYIALPYSSGHLSRLQKVKIFHCNNLKLVINLNNLLGTLKVLKLENCYRLKPDSDKDFDHSFGRVSFEDGFALVIECPRMREWCQLHGVTYEDMDSIHACRLDLESDDSSSDEDSDNNSFDESSNI</sequence>
<dbReference type="InterPro" id="IPR002182">
    <property type="entry name" value="NB-ARC"/>
</dbReference>
<keyword evidence="5" id="KW-0611">Plant defense</keyword>
<feature type="compositionally biased region" description="Low complexity" evidence="7">
    <location>
        <begin position="1066"/>
        <end position="1075"/>
    </location>
</feature>
<organism evidence="12 13">
    <name type="scientific">Dendrobium thyrsiflorum</name>
    <name type="common">Pinecone-like raceme dendrobium</name>
    <name type="synonym">Orchid</name>
    <dbReference type="NCBI Taxonomy" id="117978"/>
    <lineage>
        <taxon>Eukaryota</taxon>
        <taxon>Viridiplantae</taxon>
        <taxon>Streptophyta</taxon>
        <taxon>Embryophyta</taxon>
        <taxon>Tracheophyta</taxon>
        <taxon>Spermatophyta</taxon>
        <taxon>Magnoliopsida</taxon>
        <taxon>Liliopsida</taxon>
        <taxon>Asparagales</taxon>
        <taxon>Orchidaceae</taxon>
        <taxon>Epidendroideae</taxon>
        <taxon>Malaxideae</taxon>
        <taxon>Dendrobiinae</taxon>
        <taxon>Dendrobium</taxon>
    </lineage>
</organism>
<proteinExistence type="inferred from homology"/>
<evidence type="ECO:0000313" key="12">
    <source>
        <dbReference type="EMBL" id="KAL0907383.1"/>
    </source>
</evidence>
<dbReference type="GO" id="GO:0042742">
    <property type="term" value="P:defense response to bacterium"/>
    <property type="evidence" value="ECO:0007669"/>
    <property type="project" value="UniProtKB-ARBA"/>
</dbReference>
<evidence type="ECO:0008006" key="14">
    <source>
        <dbReference type="Google" id="ProtNLM"/>
    </source>
</evidence>
<dbReference type="GO" id="GO:0002758">
    <property type="term" value="P:innate immune response-activating signaling pathway"/>
    <property type="evidence" value="ECO:0007669"/>
    <property type="project" value="UniProtKB-ARBA"/>
</dbReference>
<accession>A0ABD0U556</accession>
<dbReference type="InterPro" id="IPR056789">
    <property type="entry name" value="LRR_R13L1-DRL21"/>
</dbReference>
<evidence type="ECO:0000259" key="11">
    <source>
        <dbReference type="Pfam" id="PF25019"/>
    </source>
</evidence>
<feature type="compositionally biased region" description="Acidic residues" evidence="7">
    <location>
        <begin position="1055"/>
        <end position="1065"/>
    </location>
</feature>